<evidence type="ECO:0000259" key="15">
    <source>
        <dbReference type="Pfam" id="PF17900"/>
    </source>
</evidence>
<organism evidence="16 17">
    <name type="scientific">Actinoallomurus bryophytorum</name>
    <dbReference type="NCBI Taxonomy" id="1490222"/>
    <lineage>
        <taxon>Bacteria</taxon>
        <taxon>Bacillati</taxon>
        <taxon>Actinomycetota</taxon>
        <taxon>Actinomycetes</taxon>
        <taxon>Streptosporangiales</taxon>
        <taxon>Thermomonosporaceae</taxon>
        <taxon>Actinoallomurus</taxon>
    </lineage>
</organism>
<evidence type="ECO:0000256" key="13">
    <source>
        <dbReference type="SAM" id="SignalP"/>
    </source>
</evidence>
<comment type="catalytic activity">
    <reaction evidence="1">
        <text>Release of an N-terminal amino acid, Xaa-|-Yaa- from a peptide, amide or arylamide. Xaa is preferably Ala, but may be most amino acids including Pro (slow action). When a terminal hydrophobic residue is followed by a prolyl residue, the two may be released as an intact Xaa-Pro dipeptide.</text>
        <dbReference type="EC" id="3.4.11.2"/>
    </reaction>
</comment>
<dbReference type="PANTHER" id="PTHR11533:SF297">
    <property type="entry name" value="AMINOPEPTIDASE N"/>
    <property type="match status" value="1"/>
</dbReference>
<evidence type="ECO:0000256" key="4">
    <source>
        <dbReference type="ARBA" id="ARBA00012564"/>
    </source>
</evidence>
<feature type="domain" description="Peptidase M1 membrane alanine aminopeptidase" evidence="14">
    <location>
        <begin position="321"/>
        <end position="465"/>
    </location>
</feature>
<evidence type="ECO:0000313" key="17">
    <source>
        <dbReference type="Proteomes" id="UP000316096"/>
    </source>
</evidence>
<evidence type="ECO:0000256" key="1">
    <source>
        <dbReference type="ARBA" id="ARBA00000098"/>
    </source>
</evidence>
<dbReference type="InterPro" id="IPR027268">
    <property type="entry name" value="Peptidase_M4/M1_CTD_sf"/>
</dbReference>
<dbReference type="EC" id="3.4.11.2" evidence="4"/>
<evidence type="ECO:0000313" key="16">
    <source>
        <dbReference type="EMBL" id="TQL95817.1"/>
    </source>
</evidence>
<feature type="signal peptide" evidence="13">
    <location>
        <begin position="1"/>
        <end position="24"/>
    </location>
</feature>
<sequence length="475" mass="50970">MSARPITASVLLGALLSAALTACADKAHAPAAAVPRAAPAAPGATSAGDPIVPGGGNGGYDVQHYDLDLRITPRGRPSLAGTTTITATATQALSRFDLDLTGLDVSKVTVGGAPATYTRAPGKLVVTPPKPISKGRFTVGVTYSGTPVAVTDRALGKYGWIPTDDGIFVGDEPDGAHTWFPGNDHPQDKATFGFRVTVPSGLTAVANGELTGTTRSGKSATYTWQARDPMATYLATVDVGRFKTRTGRTPGGVPVFVAVDREADPTGLDSLYDDTVKVTDAWAKLFGPYPFSSTGAVVQDAPVQFALETQTRPEYVPGMAAIPTVVAHELSHQWFGDSVTVTRWSDIWLNEGFATYAEWMWGERDGSGQTVQQQFDGRYSQRQSTDLWNVPPADPGRAGLFGRSVYDRGAMTLHALRKKVGDQRFFAILRAWTTEHRHGNATTAQFIALAQRVSGMDLRRLFQVWLYDRGRPVNW</sequence>
<dbReference type="EMBL" id="VFOZ01000001">
    <property type="protein sequence ID" value="TQL95817.1"/>
    <property type="molecule type" value="Genomic_DNA"/>
</dbReference>
<feature type="chain" id="PRO_5022179751" description="Aminopeptidase N" evidence="13">
    <location>
        <begin position="25"/>
        <end position="475"/>
    </location>
</feature>
<dbReference type="SUPFAM" id="SSF63737">
    <property type="entry name" value="Leukotriene A4 hydrolase N-terminal domain"/>
    <property type="match status" value="1"/>
</dbReference>
<dbReference type="AlphaFoldDB" id="A0A543CFY2"/>
<comment type="similarity">
    <text evidence="3">Belongs to the peptidase M1 family.</text>
</comment>
<evidence type="ECO:0000256" key="9">
    <source>
        <dbReference type="ARBA" id="ARBA00022833"/>
    </source>
</evidence>
<dbReference type="InterPro" id="IPR045357">
    <property type="entry name" value="Aminopeptidase_N-like_N"/>
</dbReference>
<evidence type="ECO:0000256" key="5">
    <source>
        <dbReference type="ARBA" id="ARBA00015611"/>
    </source>
</evidence>
<dbReference type="Proteomes" id="UP000316096">
    <property type="component" value="Unassembled WGS sequence"/>
</dbReference>
<evidence type="ECO:0000259" key="14">
    <source>
        <dbReference type="Pfam" id="PF01433"/>
    </source>
</evidence>
<dbReference type="InterPro" id="IPR042097">
    <property type="entry name" value="Aminopeptidase_N-like_N_sf"/>
</dbReference>
<dbReference type="RefSeq" id="WP_141954340.1">
    <property type="nucleotide sequence ID" value="NZ_VFOZ01000001.1"/>
</dbReference>
<dbReference type="GO" id="GO:0008237">
    <property type="term" value="F:metallopeptidase activity"/>
    <property type="evidence" value="ECO:0007669"/>
    <property type="project" value="UniProtKB-KW"/>
</dbReference>
<evidence type="ECO:0000256" key="7">
    <source>
        <dbReference type="ARBA" id="ARBA00022723"/>
    </source>
</evidence>
<dbReference type="SUPFAM" id="SSF55486">
    <property type="entry name" value="Metalloproteases ('zincins'), catalytic domain"/>
    <property type="match status" value="1"/>
</dbReference>
<dbReference type="PANTHER" id="PTHR11533">
    <property type="entry name" value="PROTEASE M1 ZINC METALLOPROTEASE"/>
    <property type="match status" value="1"/>
</dbReference>
<dbReference type="Pfam" id="PF01433">
    <property type="entry name" value="Peptidase_M1"/>
    <property type="match status" value="1"/>
</dbReference>
<dbReference type="GO" id="GO:0006508">
    <property type="term" value="P:proteolysis"/>
    <property type="evidence" value="ECO:0007669"/>
    <property type="project" value="UniProtKB-KW"/>
</dbReference>
<evidence type="ECO:0000256" key="6">
    <source>
        <dbReference type="ARBA" id="ARBA00022670"/>
    </source>
</evidence>
<evidence type="ECO:0000256" key="10">
    <source>
        <dbReference type="ARBA" id="ARBA00023049"/>
    </source>
</evidence>
<dbReference type="InterPro" id="IPR050344">
    <property type="entry name" value="Peptidase_M1_aminopeptidases"/>
</dbReference>
<evidence type="ECO:0000256" key="8">
    <source>
        <dbReference type="ARBA" id="ARBA00022801"/>
    </source>
</evidence>
<keyword evidence="7" id="KW-0479">Metal-binding</keyword>
<gene>
    <name evidence="16" type="ORF">FB559_1327</name>
</gene>
<keyword evidence="8" id="KW-0378">Hydrolase</keyword>
<keyword evidence="17" id="KW-1185">Reference proteome</keyword>
<dbReference type="GO" id="GO:0008270">
    <property type="term" value="F:zinc ion binding"/>
    <property type="evidence" value="ECO:0007669"/>
    <property type="project" value="InterPro"/>
</dbReference>
<dbReference type="GO" id="GO:0016285">
    <property type="term" value="F:alanyl aminopeptidase activity"/>
    <property type="evidence" value="ECO:0007669"/>
    <property type="project" value="UniProtKB-EC"/>
</dbReference>
<dbReference type="Gene3D" id="2.60.40.1730">
    <property type="entry name" value="tricorn interacting facor f3 domain"/>
    <property type="match status" value="1"/>
</dbReference>
<keyword evidence="9" id="KW-0862">Zinc</keyword>
<dbReference type="PRINTS" id="PR00756">
    <property type="entry name" value="ALADIPTASE"/>
</dbReference>
<keyword evidence="10" id="KW-0482">Metalloprotease</keyword>
<dbReference type="InterPro" id="IPR014782">
    <property type="entry name" value="Peptidase_M1_dom"/>
</dbReference>
<comment type="cofactor">
    <cofactor evidence="2">
        <name>Zn(2+)</name>
        <dbReference type="ChEBI" id="CHEBI:29105"/>
    </cofactor>
</comment>
<reference evidence="16 17" key="1">
    <citation type="submission" date="2019-06" db="EMBL/GenBank/DDBJ databases">
        <title>Sequencing the genomes of 1000 actinobacteria strains.</title>
        <authorList>
            <person name="Klenk H.-P."/>
        </authorList>
    </citation>
    <scope>NUCLEOTIDE SEQUENCE [LARGE SCALE GENOMIC DNA]</scope>
    <source>
        <strain evidence="16 17">DSM 102200</strain>
    </source>
</reference>
<comment type="caution">
    <text evidence="16">The sequence shown here is derived from an EMBL/GenBank/DDBJ whole genome shotgun (WGS) entry which is preliminary data.</text>
</comment>
<evidence type="ECO:0000256" key="11">
    <source>
        <dbReference type="ARBA" id="ARBA00029811"/>
    </source>
</evidence>
<dbReference type="Gene3D" id="1.10.390.10">
    <property type="entry name" value="Neutral Protease Domain 2"/>
    <property type="match status" value="1"/>
</dbReference>
<name>A0A543CFY2_9ACTN</name>
<keyword evidence="6" id="KW-0645">Protease</keyword>
<evidence type="ECO:0000256" key="3">
    <source>
        <dbReference type="ARBA" id="ARBA00010136"/>
    </source>
</evidence>
<evidence type="ECO:0000256" key="2">
    <source>
        <dbReference type="ARBA" id="ARBA00001947"/>
    </source>
</evidence>
<dbReference type="OrthoDB" id="100605at2"/>
<protein>
    <recommendedName>
        <fullName evidence="5">Aminopeptidase N</fullName>
        <ecNumber evidence="4">3.4.11.2</ecNumber>
    </recommendedName>
    <alternativeName>
        <fullName evidence="11">Alanine aminopeptidase</fullName>
    </alternativeName>
    <alternativeName>
        <fullName evidence="12">Lysyl aminopeptidase</fullName>
    </alternativeName>
</protein>
<evidence type="ECO:0000256" key="12">
    <source>
        <dbReference type="ARBA" id="ARBA00031533"/>
    </source>
</evidence>
<dbReference type="InterPro" id="IPR001930">
    <property type="entry name" value="Peptidase_M1"/>
</dbReference>
<dbReference type="CDD" id="cd09603">
    <property type="entry name" value="M1_APN_like"/>
    <property type="match status" value="1"/>
</dbReference>
<accession>A0A543CFY2</accession>
<dbReference type="Pfam" id="PF17900">
    <property type="entry name" value="Peptidase_M1_N"/>
    <property type="match status" value="1"/>
</dbReference>
<proteinExistence type="inferred from homology"/>
<dbReference type="PROSITE" id="PS51257">
    <property type="entry name" value="PROKAR_LIPOPROTEIN"/>
    <property type="match status" value="1"/>
</dbReference>
<keyword evidence="13" id="KW-0732">Signal</keyword>
<feature type="domain" description="Aminopeptidase N-like N-terminal" evidence="15">
    <location>
        <begin position="63"/>
        <end position="234"/>
    </location>
</feature>